<reference evidence="1 2" key="1">
    <citation type="submission" date="2019-09" db="EMBL/GenBank/DDBJ databases">
        <authorList>
            <person name="Depoorter E."/>
        </authorList>
    </citation>
    <scope>NUCLEOTIDE SEQUENCE [LARGE SCALE GENOMIC DNA]</scope>
    <source>
        <strain evidence="1 2">R-17378</strain>
    </source>
</reference>
<dbReference type="Proteomes" id="UP000494120">
    <property type="component" value="Unassembled WGS sequence"/>
</dbReference>
<protein>
    <submittedName>
        <fullName evidence="1">Uncharacterized protein</fullName>
    </submittedName>
</protein>
<organism evidence="1 2">
    <name type="scientific">Burkholderia aenigmatica</name>
    <dbReference type="NCBI Taxonomy" id="2015348"/>
    <lineage>
        <taxon>Bacteria</taxon>
        <taxon>Pseudomonadati</taxon>
        <taxon>Pseudomonadota</taxon>
        <taxon>Betaproteobacteria</taxon>
        <taxon>Burkholderiales</taxon>
        <taxon>Burkholderiaceae</taxon>
        <taxon>Burkholderia</taxon>
        <taxon>Burkholderia cepacia complex</taxon>
    </lineage>
</organism>
<evidence type="ECO:0000313" key="1">
    <source>
        <dbReference type="EMBL" id="VWC57583.1"/>
    </source>
</evidence>
<evidence type="ECO:0000313" key="2">
    <source>
        <dbReference type="Proteomes" id="UP000494120"/>
    </source>
</evidence>
<name>A0ABY6XRJ3_9BURK</name>
<accession>A0ABY6XRJ3</accession>
<gene>
    <name evidence="1" type="ORF">BLA17378_01801</name>
</gene>
<proteinExistence type="predicted"/>
<keyword evidence="2" id="KW-1185">Reference proteome</keyword>
<comment type="caution">
    <text evidence="1">The sequence shown here is derived from an EMBL/GenBank/DDBJ whole genome shotgun (WGS) entry which is preliminary data.</text>
</comment>
<sequence length="58" mass="6234">MDWEVAAMRAVRCLAGRFESCGLPMTSSDTLAMDEPLTPEALRFSRLVETGDGAARSG</sequence>
<dbReference type="EMBL" id="CABVQG010000005">
    <property type="protein sequence ID" value="VWC57583.1"/>
    <property type="molecule type" value="Genomic_DNA"/>
</dbReference>